<dbReference type="PROSITE" id="PS50522">
    <property type="entry name" value="RDRP_PHAGE"/>
    <property type="match status" value="1"/>
</dbReference>
<dbReference type="InterPro" id="IPR043502">
    <property type="entry name" value="DNA/RNA_pol_sf"/>
</dbReference>
<sequence>MESMLTLLKVVLEESSATCGIDTTRDWKTITRRIEQEGDEFLTITMPSFVKDLYRALADEKVSVNLFQPFGRSKGKALPKFLGGFLAILFDPDDGSMLDIQSMSGLAPDAIRCMVQITGLYGKLFKQATPKRTRNAMERYIENDSRVQEFDSQVRQSKLAILGLSDYDLRRTLWMNFGPFLNHLNKVIEQGAIVPSHGPGSVADGLRGNAKWQQSAWSEQLESVFPFSRWAYNSYLNYLEDLDADQVEEPGPVLPVKVISVPKTQKTPRIIAVEPTAMQYMQQAIRRAFEEALERHPDAESLIGYSSQIPNQELAYQGSRYRNLATLDLSDASDLVSNELVVTLLHEWPSLLEAIQATRSSTALVNLGDDQQIVNLSKFASMGSALCFPIESLVFATIALTAVRSGSIDHQRSSNRPMVRVYGDDIIVPVEHALLTAQLLEACGLRVNYDKSFWTGRFRESCGKEYWNGFDVTYTKVRFDLPSLSAPLKHDVDSTVHTVALRNNFWNQGWFRVAEYLDDILDRRLHGIYPIVSPTSSALGRHGWTNFTVDSTHSTLYKPMVRAYTVKSNPPESFLDGYGALMKCLTKTSELPNPDVRHLLRGGRPVALRLKLQMVPVL</sequence>
<keyword evidence="6" id="KW-0693">Viral RNA replication</keyword>
<evidence type="ECO:0000256" key="8">
    <source>
        <dbReference type="ARBA" id="ARBA00048744"/>
    </source>
</evidence>
<dbReference type="InterPro" id="IPR005093">
    <property type="entry name" value="RNArep_beta"/>
</dbReference>
<evidence type="ECO:0000256" key="5">
    <source>
        <dbReference type="ARBA" id="ARBA00022741"/>
    </source>
</evidence>
<evidence type="ECO:0000313" key="11">
    <source>
        <dbReference type="EMBL" id="QDH89501.1"/>
    </source>
</evidence>
<keyword evidence="4" id="KW-0548">Nucleotidyltransferase</keyword>
<dbReference type="EC" id="2.7.7.48" evidence="1"/>
<dbReference type="GO" id="GO:0039694">
    <property type="term" value="P:viral RNA genome replication"/>
    <property type="evidence" value="ECO:0007669"/>
    <property type="project" value="InterPro"/>
</dbReference>
<comment type="catalytic activity">
    <reaction evidence="8">
        <text>RNA(n) + a ribonucleoside 5'-triphosphate = RNA(n+1) + diphosphate</text>
        <dbReference type="Rhea" id="RHEA:21248"/>
        <dbReference type="Rhea" id="RHEA-COMP:14527"/>
        <dbReference type="Rhea" id="RHEA-COMP:17342"/>
        <dbReference type="ChEBI" id="CHEBI:33019"/>
        <dbReference type="ChEBI" id="CHEBI:61557"/>
        <dbReference type="ChEBI" id="CHEBI:140395"/>
        <dbReference type="EC" id="2.7.7.48"/>
    </reaction>
</comment>
<feature type="domain" description="RdRp catalytic" evidence="10">
    <location>
        <begin position="313"/>
        <end position="456"/>
    </location>
</feature>
<reference evidence="11" key="1">
    <citation type="submission" date="2019-05" db="EMBL/GenBank/DDBJ databases">
        <title>Metatranscriptomic reconstruction reveals RNA viruses with the potential to shape carbon cycling in soil.</title>
        <authorList>
            <person name="Starr E.P."/>
            <person name="Nuccio E."/>
            <person name="Pett-Ridge J."/>
            <person name="Banfield J.F."/>
            <person name="Firestone M.K."/>
        </authorList>
    </citation>
    <scope>NUCLEOTIDE SEQUENCE</scope>
    <source>
        <strain evidence="11">H2_Rhizo_32_scaffold_534_e_2276</strain>
    </source>
</reference>
<dbReference type="GO" id="GO:0003968">
    <property type="term" value="F:RNA-directed RNA polymerase activity"/>
    <property type="evidence" value="ECO:0007669"/>
    <property type="project" value="UniProtKB-KW"/>
</dbReference>
<dbReference type="GO" id="GO:0000166">
    <property type="term" value="F:nucleotide binding"/>
    <property type="evidence" value="ECO:0007669"/>
    <property type="project" value="UniProtKB-KW"/>
</dbReference>
<comment type="cofactor">
    <cofactor evidence="9">
        <name>Mg(2+)</name>
        <dbReference type="ChEBI" id="CHEBI:18420"/>
    </cofactor>
    <text evidence="9">Binds 2 Mg(2+) per subunit.</text>
</comment>
<name>A0A514D793_9VIRU</name>
<evidence type="ECO:0000256" key="3">
    <source>
        <dbReference type="ARBA" id="ARBA00022679"/>
    </source>
</evidence>
<protein>
    <recommendedName>
        <fullName evidence="1">RNA-directed RNA polymerase</fullName>
        <ecNumber evidence="1">2.7.7.48</ecNumber>
    </recommendedName>
    <alternativeName>
        <fullName evidence="7">RNA replicase beta chain</fullName>
    </alternativeName>
</protein>
<evidence type="ECO:0000256" key="4">
    <source>
        <dbReference type="ARBA" id="ARBA00022695"/>
    </source>
</evidence>
<dbReference type="InterPro" id="IPR007096">
    <property type="entry name" value="RNA-dir_Rpol_cat_phage"/>
</dbReference>
<feature type="binding site" evidence="9">
    <location>
        <position position="328"/>
    </location>
    <ligand>
        <name>Mg(2+)</name>
        <dbReference type="ChEBI" id="CHEBI:18420"/>
        <label>2</label>
    </ligand>
</feature>
<keyword evidence="2 11" id="KW-0696">RNA-directed RNA polymerase</keyword>
<feature type="binding site" evidence="9">
    <location>
        <position position="424"/>
    </location>
    <ligand>
        <name>Mg(2+)</name>
        <dbReference type="ChEBI" id="CHEBI:18420"/>
        <label>2</label>
    </ligand>
</feature>
<feature type="binding site" evidence="9">
    <location>
        <position position="425"/>
    </location>
    <ligand>
        <name>Mg(2+)</name>
        <dbReference type="ChEBI" id="CHEBI:18420"/>
        <label>2</label>
    </ligand>
</feature>
<dbReference type="Pfam" id="PF03431">
    <property type="entry name" value="RNA_replicase_B"/>
    <property type="match status" value="1"/>
</dbReference>
<accession>A0A514D793</accession>
<evidence type="ECO:0000256" key="9">
    <source>
        <dbReference type="PIRSR" id="PIRSR605093-1"/>
    </source>
</evidence>
<keyword evidence="5" id="KW-0547">Nucleotide-binding</keyword>
<evidence type="ECO:0000256" key="2">
    <source>
        <dbReference type="ARBA" id="ARBA00022484"/>
    </source>
</evidence>
<dbReference type="SUPFAM" id="SSF56672">
    <property type="entry name" value="DNA/RNA polymerases"/>
    <property type="match status" value="1"/>
</dbReference>
<organism evidence="11">
    <name type="scientific">Leviviridae sp</name>
    <dbReference type="NCBI Taxonomy" id="2027243"/>
    <lineage>
        <taxon>Viruses</taxon>
        <taxon>Riboviria</taxon>
        <taxon>Orthornavirae</taxon>
        <taxon>Lenarviricota</taxon>
        <taxon>Leviviricetes</taxon>
        <taxon>Norzivirales</taxon>
        <taxon>Fiersviridae</taxon>
    </lineage>
</organism>
<dbReference type="GO" id="GO:0046872">
    <property type="term" value="F:metal ion binding"/>
    <property type="evidence" value="ECO:0007669"/>
    <property type="project" value="UniProtKB-KW"/>
</dbReference>
<dbReference type="EMBL" id="MN034858">
    <property type="protein sequence ID" value="QDH89501.1"/>
    <property type="molecule type" value="Genomic_RNA"/>
</dbReference>
<evidence type="ECO:0000256" key="7">
    <source>
        <dbReference type="ARBA" id="ARBA00030248"/>
    </source>
</evidence>
<evidence type="ECO:0000256" key="6">
    <source>
        <dbReference type="ARBA" id="ARBA00022953"/>
    </source>
</evidence>
<gene>
    <name evidence="11" type="ORF">H2Rhizo32534e2276_000001</name>
</gene>
<evidence type="ECO:0000256" key="1">
    <source>
        <dbReference type="ARBA" id="ARBA00012494"/>
    </source>
</evidence>
<keyword evidence="9" id="KW-0460">Magnesium</keyword>
<proteinExistence type="predicted"/>
<keyword evidence="9" id="KW-0479">Metal-binding</keyword>
<evidence type="ECO:0000259" key="10">
    <source>
        <dbReference type="PROSITE" id="PS50522"/>
    </source>
</evidence>
<keyword evidence="3" id="KW-0808">Transferase</keyword>